<dbReference type="UniPathway" id="UPA00028">
    <property type="reaction ID" value="UER00003"/>
</dbReference>
<feature type="binding site" evidence="8 11">
    <location>
        <position position="84"/>
    </location>
    <ligand>
        <name>Mg(2+)</name>
        <dbReference type="ChEBI" id="CHEBI:18420"/>
    </ligand>
</feature>
<comment type="function">
    <text evidence="7 8">Catalyzes the reversible reaction in which hydroxymethyl group from 5,10-methylenetetrahydrofolate is transferred onto alpha-ketoisovalerate to form ketopantoate.</text>
</comment>
<evidence type="ECO:0000256" key="5">
    <source>
        <dbReference type="ARBA" id="ARBA00022679"/>
    </source>
</evidence>
<comment type="catalytic activity">
    <reaction evidence="8">
        <text>(6R)-5,10-methylene-5,6,7,8-tetrahydrofolate + 3-methyl-2-oxobutanoate + H2O = 2-dehydropantoate + (6S)-5,6,7,8-tetrahydrofolate</text>
        <dbReference type="Rhea" id="RHEA:11824"/>
        <dbReference type="ChEBI" id="CHEBI:11561"/>
        <dbReference type="ChEBI" id="CHEBI:11851"/>
        <dbReference type="ChEBI" id="CHEBI:15377"/>
        <dbReference type="ChEBI" id="CHEBI:15636"/>
        <dbReference type="ChEBI" id="CHEBI:57453"/>
        <dbReference type="EC" id="2.1.2.11"/>
    </reaction>
</comment>
<evidence type="ECO:0000256" key="2">
    <source>
        <dbReference type="ARBA" id="ARBA00008676"/>
    </source>
</evidence>
<keyword evidence="12" id="KW-0489">Methyltransferase</keyword>
<keyword evidence="4 8" id="KW-0566">Pantothenate biosynthesis</keyword>
<evidence type="ECO:0000256" key="3">
    <source>
        <dbReference type="ARBA" id="ARBA00011424"/>
    </source>
</evidence>
<comment type="similarity">
    <text evidence="2 8">Belongs to the PanB family.</text>
</comment>
<feature type="binding site" evidence="8 10">
    <location>
        <position position="112"/>
    </location>
    <ligand>
        <name>3-methyl-2-oxobutanoate</name>
        <dbReference type="ChEBI" id="CHEBI:11851"/>
    </ligand>
</feature>
<dbReference type="KEGG" id="tvr:TVD_11350"/>
<dbReference type="GO" id="GO:0000287">
    <property type="term" value="F:magnesium ion binding"/>
    <property type="evidence" value="ECO:0007669"/>
    <property type="project" value="TreeGrafter"/>
</dbReference>
<dbReference type="EMBL" id="CP011367">
    <property type="protein sequence ID" value="AKJ95913.1"/>
    <property type="molecule type" value="Genomic_DNA"/>
</dbReference>
<dbReference type="NCBIfam" id="TIGR00222">
    <property type="entry name" value="panB"/>
    <property type="match status" value="1"/>
</dbReference>
<evidence type="ECO:0000313" key="13">
    <source>
        <dbReference type="Proteomes" id="UP000064201"/>
    </source>
</evidence>
<dbReference type="HAMAP" id="MF_00156">
    <property type="entry name" value="PanB"/>
    <property type="match status" value="1"/>
</dbReference>
<evidence type="ECO:0000256" key="6">
    <source>
        <dbReference type="ARBA" id="ARBA00022723"/>
    </source>
</evidence>
<dbReference type="Proteomes" id="UP000064201">
    <property type="component" value="Chromosome"/>
</dbReference>
<keyword evidence="5 8" id="KW-0808">Transferase</keyword>
<evidence type="ECO:0000256" key="11">
    <source>
        <dbReference type="PIRSR" id="PIRSR000388-3"/>
    </source>
</evidence>
<evidence type="ECO:0000256" key="9">
    <source>
        <dbReference type="PIRSR" id="PIRSR000388-1"/>
    </source>
</evidence>
<comment type="subcellular location">
    <subcellularLocation>
        <location evidence="8">Cytoplasm</location>
    </subcellularLocation>
</comment>
<evidence type="ECO:0000256" key="8">
    <source>
        <dbReference type="HAMAP-Rule" id="MF_00156"/>
    </source>
</evidence>
<sequence>MRPITVNTLAQRKQAGEPIACLTAYDAAFAGLLDRCGVEVILVGDSLGMVVQGHATTLPVTLEDMVYHVANVARGSENALIMADIPFLGDVDPATALVQSGALLRAGAHMVKVECGAMEVPVVERLVAAGIPVCAHLGLTPQAVHRLGGHRVQGRDPKAAAELESLAAQLENAGAQALLLEGIPESLADVIVRSAGVPVIGIGASPRCDGQVLVLTDVIGLTPEPPRFARDFLVEGGSLEGAVRGYCDAVRARAFPESGVHTFS</sequence>
<dbReference type="RefSeq" id="WP_047251631.1">
    <property type="nucleotide sequence ID" value="NZ_CP011367.1"/>
</dbReference>
<dbReference type="STRING" id="106634.TVD_11350"/>
<dbReference type="PANTHER" id="PTHR20881:SF0">
    <property type="entry name" value="3-METHYL-2-OXOBUTANOATE HYDROXYMETHYLTRANSFERASE"/>
    <property type="match status" value="1"/>
</dbReference>
<feature type="active site" description="Proton acceptor" evidence="8 9">
    <location>
        <position position="181"/>
    </location>
</feature>
<dbReference type="PATRIC" id="fig|106634.4.peg.2316"/>
<evidence type="ECO:0000256" key="4">
    <source>
        <dbReference type="ARBA" id="ARBA00022655"/>
    </source>
</evidence>
<dbReference type="GO" id="GO:0005737">
    <property type="term" value="C:cytoplasm"/>
    <property type="evidence" value="ECO:0007669"/>
    <property type="project" value="UniProtKB-SubCell"/>
</dbReference>
<feature type="binding site" evidence="8 11">
    <location>
        <position position="114"/>
    </location>
    <ligand>
        <name>Mg(2+)</name>
        <dbReference type="ChEBI" id="CHEBI:18420"/>
    </ligand>
</feature>
<gene>
    <name evidence="8 12" type="primary">panB</name>
    <name evidence="12" type="ORF">TVD_11350</name>
</gene>
<dbReference type="GO" id="GO:0032259">
    <property type="term" value="P:methylation"/>
    <property type="evidence" value="ECO:0007669"/>
    <property type="project" value="UniProtKB-KW"/>
</dbReference>
<dbReference type="EC" id="2.1.2.11" evidence="8"/>
<dbReference type="InterPro" id="IPR003700">
    <property type="entry name" value="Pantoate_hydroxy_MeTrfase"/>
</dbReference>
<feature type="binding site" evidence="8 11">
    <location>
        <position position="45"/>
    </location>
    <ligand>
        <name>Mg(2+)</name>
        <dbReference type="ChEBI" id="CHEBI:18420"/>
    </ligand>
</feature>
<protein>
    <recommendedName>
        <fullName evidence="8">3-methyl-2-oxobutanoate hydroxymethyltransferase</fullName>
        <ecNumber evidence="8">2.1.2.11</ecNumber>
    </recommendedName>
    <alternativeName>
        <fullName evidence="8">Ketopantoate hydroxymethyltransferase</fullName>
        <shortName evidence="8">KPHMT</shortName>
    </alternativeName>
</protein>
<dbReference type="SUPFAM" id="SSF51621">
    <property type="entry name" value="Phosphoenolpyruvate/pyruvate domain"/>
    <property type="match status" value="1"/>
</dbReference>
<dbReference type="FunFam" id="3.20.20.60:FF:000003">
    <property type="entry name" value="3-methyl-2-oxobutanoate hydroxymethyltransferase"/>
    <property type="match status" value="1"/>
</dbReference>
<keyword evidence="13" id="KW-1185">Reference proteome</keyword>
<dbReference type="Pfam" id="PF02548">
    <property type="entry name" value="Pantoate_transf"/>
    <property type="match status" value="1"/>
</dbReference>
<keyword evidence="8 11" id="KW-0460">Magnesium</keyword>
<keyword evidence="6 8" id="KW-0479">Metal-binding</keyword>
<feature type="binding site" evidence="8 10">
    <location>
        <begin position="45"/>
        <end position="46"/>
    </location>
    <ligand>
        <name>3-methyl-2-oxobutanoate</name>
        <dbReference type="ChEBI" id="CHEBI:11851"/>
    </ligand>
</feature>
<comment type="subunit">
    <text evidence="3 8">Homodecamer; pentamer of dimers.</text>
</comment>
<keyword evidence="8" id="KW-0963">Cytoplasm</keyword>
<organism evidence="12 13">
    <name type="scientific">Thioalkalivibrio versutus</name>
    <dbReference type="NCBI Taxonomy" id="106634"/>
    <lineage>
        <taxon>Bacteria</taxon>
        <taxon>Pseudomonadati</taxon>
        <taxon>Pseudomonadota</taxon>
        <taxon>Gammaproteobacteria</taxon>
        <taxon>Chromatiales</taxon>
        <taxon>Ectothiorhodospiraceae</taxon>
        <taxon>Thioalkalivibrio</taxon>
    </lineage>
</organism>
<dbReference type="PANTHER" id="PTHR20881">
    <property type="entry name" value="3-METHYL-2-OXOBUTANOATE HYDROXYMETHYLTRANSFERASE"/>
    <property type="match status" value="1"/>
</dbReference>
<dbReference type="InterPro" id="IPR040442">
    <property type="entry name" value="Pyrv_kinase-like_dom_sf"/>
</dbReference>
<name>A0A0G3G3W3_9GAMM</name>
<comment type="cofactor">
    <cofactor evidence="8 11">
        <name>Mg(2+)</name>
        <dbReference type="ChEBI" id="CHEBI:18420"/>
    </cofactor>
    <text evidence="8 11">Binds 1 Mg(2+) ion per subunit.</text>
</comment>
<dbReference type="GO" id="GO:0003864">
    <property type="term" value="F:3-methyl-2-oxobutanoate hydroxymethyltransferase activity"/>
    <property type="evidence" value="ECO:0007669"/>
    <property type="project" value="UniProtKB-UniRule"/>
</dbReference>
<accession>A0A0G3G3W3</accession>
<comment type="pathway">
    <text evidence="1 8">Cofactor biosynthesis; (R)-pantothenate biosynthesis; (R)-pantoate from 3-methyl-2-oxobutanoate: step 1/2.</text>
</comment>
<feature type="binding site" evidence="8 10">
    <location>
        <position position="84"/>
    </location>
    <ligand>
        <name>3-methyl-2-oxobutanoate</name>
        <dbReference type="ChEBI" id="CHEBI:11851"/>
    </ligand>
</feature>
<dbReference type="OrthoDB" id="9781789at2"/>
<dbReference type="GO" id="GO:0008168">
    <property type="term" value="F:methyltransferase activity"/>
    <property type="evidence" value="ECO:0007669"/>
    <property type="project" value="UniProtKB-KW"/>
</dbReference>
<evidence type="ECO:0000256" key="10">
    <source>
        <dbReference type="PIRSR" id="PIRSR000388-2"/>
    </source>
</evidence>
<evidence type="ECO:0000313" key="12">
    <source>
        <dbReference type="EMBL" id="AKJ95913.1"/>
    </source>
</evidence>
<dbReference type="InterPro" id="IPR015813">
    <property type="entry name" value="Pyrv/PenolPyrv_kinase-like_dom"/>
</dbReference>
<dbReference type="AlphaFoldDB" id="A0A0G3G3W3"/>
<dbReference type="PIRSF" id="PIRSF000388">
    <property type="entry name" value="Pantoate_hydroxy_MeTrfase"/>
    <property type="match status" value="1"/>
</dbReference>
<evidence type="ECO:0000256" key="1">
    <source>
        <dbReference type="ARBA" id="ARBA00005033"/>
    </source>
</evidence>
<dbReference type="NCBIfam" id="NF001452">
    <property type="entry name" value="PRK00311.1"/>
    <property type="match status" value="1"/>
</dbReference>
<evidence type="ECO:0000256" key="7">
    <source>
        <dbReference type="ARBA" id="ARBA00056497"/>
    </source>
</evidence>
<dbReference type="Gene3D" id="3.20.20.60">
    <property type="entry name" value="Phosphoenolpyruvate-binding domains"/>
    <property type="match status" value="1"/>
</dbReference>
<reference evidence="12 13" key="1">
    <citation type="submission" date="2015-04" db="EMBL/GenBank/DDBJ databases">
        <title>Complete Sequence for the Genome of the Thioalkalivibrio versutus D301.</title>
        <authorList>
            <person name="Mu T."/>
            <person name="Zhou J."/>
            <person name="Xu X."/>
        </authorList>
    </citation>
    <scope>NUCLEOTIDE SEQUENCE [LARGE SCALE GENOMIC DNA]</scope>
    <source>
        <strain evidence="12 13">D301</strain>
    </source>
</reference>
<dbReference type="GO" id="GO:0015940">
    <property type="term" value="P:pantothenate biosynthetic process"/>
    <property type="evidence" value="ECO:0007669"/>
    <property type="project" value="UniProtKB-UniRule"/>
</dbReference>
<proteinExistence type="inferred from homology"/>
<dbReference type="CDD" id="cd06557">
    <property type="entry name" value="KPHMT-like"/>
    <property type="match status" value="1"/>
</dbReference>